<gene>
    <name evidence="2" type="ORF">TSUD_260910</name>
</gene>
<dbReference type="Proteomes" id="UP000242715">
    <property type="component" value="Unassembled WGS sequence"/>
</dbReference>
<name>A0A2Z6LSR0_TRISU</name>
<keyword evidence="3" id="KW-1185">Reference proteome</keyword>
<evidence type="ECO:0000313" key="2">
    <source>
        <dbReference type="EMBL" id="GAU22291.1"/>
    </source>
</evidence>
<protein>
    <submittedName>
        <fullName evidence="2">Uncharacterized protein</fullName>
    </submittedName>
</protein>
<organism evidence="2 3">
    <name type="scientific">Trifolium subterraneum</name>
    <name type="common">Subterranean clover</name>
    <dbReference type="NCBI Taxonomy" id="3900"/>
    <lineage>
        <taxon>Eukaryota</taxon>
        <taxon>Viridiplantae</taxon>
        <taxon>Streptophyta</taxon>
        <taxon>Embryophyta</taxon>
        <taxon>Tracheophyta</taxon>
        <taxon>Spermatophyta</taxon>
        <taxon>Magnoliopsida</taxon>
        <taxon>eudicotyledons</taxon>
        <taxon>Gunneridae</taxon>
        <taxon>Pentapetalae</taxon>
        <taxon>rosids</taxon>
        <taxon>fabids</taxon>
        <taxon>Fabales</taxon>
        <taxon>Fabaceae</taxon>
        <taxon>Papilionoideae</taxon>
        <taxon>50 kb inversion clade</taxon>
        <taxon>NPAAA clade</taxon>
        <taxon>Hologalegina</taxon>
        <taxon>IRL clade</taxon>
        <taxon>Trifolieae</taxon>
        <taxon>Trifolium</taxon>
    </lineage>
</organism>
<evidence type="ECO:0000313" key="3">
    <source>
        <dbReference type="Proteomes" id="UP000242715"/>
    </source>
</evidence>
<feature type="transmembrane region" description="Helical" evidence="1">
    <location>
        <begin position="39"/>
        <end position="58"/>
    </location>
</feature>
<keyword evidence="1" id="KW-0472">Membrane</keyword>
<dbReference type="AlphaFoldDB" id="A0A2Z6LSR0"/>
<keyword evidence="1" id="KW-0812">Transmembrane</keyword>
<dbReference type="EMBL" id="DF973244">
    <property type="protein sequence ID" value="GAU22291.1"/>
    <property type="molecule type" value="Genomic_DNA"/>
</dbReference>
<reference evidence="3" key="1">
    <citation type="journal article" date="2017" name="Front. Plant Sci.">
        <title>Climate Clever Clovers: New Paradigm to Reduce the Environmental Footprint of Ruminants by Breeding Low Methanogenic Forages Utilizing Haplotype Variation.</title>
        <authorList>
            <person name="Kaur P."/>
            <person name="Appels R."/>
            <person name="Bayer P.E."/>
            <person name="Keeble-Gagnere G."/>
            <person name="Wang J."/>
            <person name="Hirakawa H."/>
            <person name="Shirasawa K."/>
            <person name="Vercoe P."/>
            <person name="Stefanova K."/>
            <person name="Durmic Z."/>
            <person name="Nichols P."/>
            <person name="Revell C."/>
            <person name="Isobe S.N."/>
            <person name="Edwards D."/>
            <person name="Erskine W."/>
        </authorList>
    </citation>
    <scope>NUCLEOTIDE SEQUENCE [LARGE SCALE GENOMIC DNA]</scope>
    <source>
        <strain evidence="3">cv. Daliak</strain>
    </source>
</reference>
<evidence type="ECO:0000256" key="1">
    <source>
        <dbReference type="SAM" id="Phobius"/>
    </source>
</evidence>
<sequence length="76" mass="8448">MERNCLETMDRDFKVRLWPSKNLNMHSHNSSCGKYEQHAAACASAAILLFVVLAIFLFGTLDLDDEAAISIVTGFV</sequence>
<keyword evidence="1" id="KW-1133">Transmembrane helix</keyword>
<proteinExistence type="predicted"/>
<accession>A0A2Z6LSR0</accession>